<protein>
    <submittedName>
        <fullName evidence="1">Uncharacterized protein</fullName>
    </submittedName>
</protein>
<accession>A0AC61QTP8</accession>
<keyword evidence="2" id="KW-1185">Reference proteome</keyword>
<sequence>MGWKKLILGEKMPDKNDPKYAERYEKEVSAGRKWAKFLKIDKAAGYAQCFACKYPKVFLTLVFGIVIGCLTLNICRMVQIYNRPKTEQTVTATQHQEELLRQKRNKQIINIESNDAERTYKQD</sequence>
<name>A0AC61QTP8_9BACT</name>
<proteinExistence type="predicted"/>
<comment type="caution">
    <text evidence="1">The sequence shown here is derived from an EMBL/GenBank/DDBJ whole genome shotgun (WGS) entry which is preliminary data.</text>
</comment>
<reference evidence="1" key="1">
    <citation type="submission" date="2019-04" db="EMBL/GenBank/DDBJ databases">
        <title>Microbes associate with the intestines of laboratory mice.</title>
        <authorList>
            <person name="Navarre W."/>
            <person name="Wong E."/>
            <person name="Huang K."/>
            <person name="Tropini C."/>
            <person name="Ng K."/>
            <person name="Yu B."/>
        </authorList>
    </citation>
    <scope>NUCLEOTIDE SEQUENCE</scope>
    <source>
        <strain evidence="1">NM73_A23</strain>
    </source>
</reference>
<evidence type="ECO:0000313" key="1">
    <source>
        <dbReference type="EMBL" id="TGX83959.1"/>
    </source>
</evidence>
<gene>
    <name evidence="1" type="ORF">E5358_01955</name>
</gene>
<dbReference type="Proteomes" id="UP000308886">
    <property type="component" value="Unassembled WGS sequence"/>
</dbReference>
<evidence type="ECO:0000313" key="2">
    <source>
        <dbReference type="Proteomes" id="UP000308886"/>
    </source>
</evidence>
<organism evidence="1 2">
    <name type="scientific">Palleniella muris</name>
    <dbReference type="NCBI Taxonomy" id="3038145"/>
    <lineage>
        <taxon>Bacteria</taxon>
        <taxon>Pseudomonadati</taxon>
        <taxon>Bacteroidota</taxon>
        <taxon>Bacteroidia</taxon>
        <taxon>Bacteroidales</taxon>
        <taxon>Prevotellaceae</taxon>
        <taxon>Palleniella</taxon>
    </lineage>
</organism>
<dbReference type="EMBL" id="SRZC01000002">
    <property type="protein sequence ID" value="TGX83959.1"/>
    <property type="molecule type" value="Genomic_DNA"/>
</dbReference>